<proteinExistence type="predicted"/>
<keyword evidence="3" id="KW-1185">Reference proteome</keyword>
<gene>
    <name evidence="2" type="primary">PGBD4</name>
    <name evidence="2" type="ORF">T01_14975</name>
</gene>
<reference evidence="2 3" key="1">
    <citation type="submission" date="2015-01" db="EMBL/GenBank/DDBJ databases">
        <title>Evolution of Trichinella species and genotypes.</title>
        <authorList>
            <person name="Korhonen P.K."/>
            <person name="Edoardo P."/>
            <person name="Giuseppe L.R."/>
            <person name="Gasser R.B."/>
        </authorList>
    </citation>
    <scope>NUCLEOTIDE SEQUENCE [LARGE SCALE GENOMIC DNA]</scope>
    <source>
        <strain evidence="2">ISS3</strain>
    </source>
</reference>
<organism evidence="2 3">
    <name type="scientific">Trichinella spiralis</name>
    <name type="common">Trichina worm</name>
    <dbReference type="NCBI Taxonomy" id="6334"/>
    <lineage>
        <taxon>Eukaryota</taxon>
        <taxon>Metazoa</taxon>
        <taxon>Ecdysozoa</taxon>
        <taxon>Nematoda</taxon>
        <taxon>Enoplea</taxon>
        <taxon>Dorylaimia</taxon>
        <taxon>Trichinellida</taxon>
        <taxon>Trichinellidae</taxon>
        <taxon>Trichinella</taxon>
    </lineage>
</organism>
<accession>A0A0V1BNA0</accession>
<dbReference type="EMBL" id="JYDH01000026">
    <property type="protein sequence ID" value="KRY38303.1"/>
    <property type="molecule type" value="Genomic_DNA"/>
</dbReference>
<dbReference type="STRING" id="6334.A0A0V1BNA0"/>
<evidence type="ECO:0000259" key="1">
    <source>
        <dbReference type="Pfam" id="PF13843"/>
    </source>
</evidence>
<dbReference type="PANTHER" id="PTHR46599">
    <property type="entry name" value="PIGGYBAC TRANSPOSABLE ELEMENT-DERIVED PROTEIN 4"/>
    <property type="match status" value="1"/>
</dbReference>
<name>A0A0V1BNA0_TRISP</name>
<evidence type="ECO:0000313" key="3">
    <source>
        <dbReference type="Proteomes" id="UP000054776"/>
    </source>
</evidence>
<dbReference type="PANTHER" id="PTHR46599:SF6">
    <property type="entry name" value="DUAL SPECIFICITY PHOSPHATASE 26"/>
    <property type="match status" value="1"/>
</dbReference>
<dbReference type="Proteomes" id="UP000054776">
    <property type="component" value="Unassembled WGS sequence"/>
</dbReference>
<dbReference type="OrthoDB" id="10049986at2759"/>
<dbReference type="Pfam" id="PF13843">
    <property type="entry name" value="DDE_Tnp_1_7"/>
    <property type="match status" value="1"/>
</dbReference>
<dbReference type="AlphaFoldDB" id="A0A0V1BNA0"/>
<feature type="domain" description="PiggyBac transposable element-derived protein" evidence="1">
    <location>
        <begin position="104"/>
        <end position="309"/>
    </location>
</feature>
<protein>
    <submittedName>
        <fullName evidence="2">PiggyBac transposable element-derived protein 4</fullName>
    </submittedName>
</protein>
<dbReference type="InterPro" id="IPR029526">
    <property type="entry name" value="PGBD"/>
</dbReference>
<evidence type="ECO:0000313" key="2">
    <source>
        <dbReference type="EMBL" id="KRY38303.1"/>
    </source>
</evidence>
<comment type="caution">
    <text evidence="2">The sequence shown here is derived from an EMBL/GenBank/DDBJ whole genome shotgun (WGS) entry which is preliminary data.</text>
</comment>
<dbReference type="InParanoid" id="A0A0V1BNA0"/>
<sequence>MHGSDELLEFESDVDVFLYIYDESDDADSNSEEAAIYSELENEYTSPNGIIWHMHILKKREFTFFSEVYAALGTIIRADSFTPCYVLQQDNLRRSQSDGRNGSRRTFIPSKAAKYGVKIYWICEADNGYALKGFLYTGRSGEEREIGLTSTIVAQLAQPFVQSNRNVFMDRYFTSYSILQHLLDLGLTAVGTVSANRRDVPLCLRNTRGRDVYSTLVVYEHNKKVIMMISYVPRKNKNVLLMTSCHTKLKIDNQRDDRRPNIINDYNLGKGGVDSRDSRIEDFSCKRKTNKCTMLMLYLIVDVCINNAYLLMSQQQSYKKTKKHFMKELSAQNIETRYQNEKIYGQTKDAFIRYGLLPKPGRSETLDMRRENLSKCQEPGCRRST</sequence>